<feature type="compositionally biased region" description="Low complexity" evidence="4">
    <location>
        <begin position="1"/>
        <end position="13"/>
    </location>
</feature>
<proteinExistence type="predicted"/>
<feature type="region of interest" description="Disordered" evidence="4">
    <location>
        <begin position="1"/>
        <end position="26"/>
    </location>
</feature>
<dbReference type="OrthoDB" id="10265969at2759"/>
<name>A0A1X2HIM7_SYNRA</name>
<dbReference type="PANTHER" id="PTHR12346:SF64">
    <property type="entry name" value="PAIRED AMPHIPATHIC HELIX PROTEIN PST3"/>
    <property type="match status" value="1"/>
</dbReference>
<comment type="subcellular location">
    <subcellularLocation>
        <location evidence="1 3">Nucleus</location>
    </subcellularLocation>
</comment>
<accession>A0A1X2HIM7</accession>
<dbReference type="InParanoid" id="A0A1X2HIM7"/>
<dbReference type="GO" id="GO:0070822">
    <property type="term" value="C:Sin3-type complex"/>
    <property type="evidence" value="ECO:0007669"/>
    <property type="project" value="TreeGrafter"/>
</dbReference>
<dbReference type="SUPFAM" id="SSF47762">
    <property type="entry name" value="PAH2 domain"/>
    <property type="match status" value="3"/>
</dbReference>
<keyword evidence="2 3" id="KW-0539">Nucleus</keyword>
<dbReference type="Pfam" id="PF08295">
    <property type="entry name" value="Sin3_corepress"/>
    <property type="match status" value="1"/>
</dbReference>
<dbReference type="GO" id="GO:0000122">
    <property type="term" value="P:negative regulation of transcription by RNA polymerase II"/>
    <property type="evidence" value="ECO:0007669"/>
    <property type="project" value="TreeGrafter"/>
</dbReference>
<dbReference type="InterPro" id="IPR003822">
    <property type="entry name" value="PAH"/>
</dbReference>
<dbReference type="SMART" id="SM00761">
    <property type="entry name" value="HDAC_interact"/>
    <property type="match status" value="1"/>
</dbReference>
<protein>
    <submittedName>
        <fullName evidence="6">Sin3 family co-repressor-domain-containing protein</fullName>
    </submittedName>
</protein>
<reference evidence="6 7" key="1">
    <citation type="submission" date="2016-07" db="EMBL/GenBank/DDBJ databases">
        <title>Pervasive Adenine N6-methylation of Active Genes in Fungi.</title>
        <authorList>
            <consortium name="DOE Joint Genome Institute"/>
            <person name="Mondo S.J."/>
            <person name="Dannebaum R.O."/>
            <person name="Kuo R.C."/>
            <person name="Labutti K."/>
            <person name="Haridas S."/>
            <person name="Kuo A."/>
            <person name="Salamov A."/>
            <person name="Ahrendt S.R."/>
            <person name="Lipzen A."/>
            <person name="Sullivan W."/>
            <person name="Andreopoulos W.B."/>
            <person name="Clum A."/>
            <person name="Lindquist E."/>
            <person name="Daum C."/>
            <person name="Ramamoorthy G.K."/>
            <person name="Gryganskyi A."/>
            <person name="Culley D."/>
            <person name="Magnuson J.K."/>
            <person name="James T.Y."/>
            <person name="O'Malley M.A."/>
            <person name="Stajich J.E."/>
            <person name="Spatafora J.W."/>
            <person name="Visel A."/>
            <person name="Grigoriev I.V."/>
        </authorList>
    </citation>
    <scope>NUCLEOTIDE SEQUENCE [LARGE SCALE GENOMIC DNA]</scope>
    <source>
        <strain evidence="6 7">NRRL 2496</strain>
    </source>
</reference>
<dbReference type="Proteomes" id="UP000242180">
    <property type="component" value="Unassembled WGS sequence"/>
</dbReference>
<evidence type="ECO:0000259" key="5">
    <source>
        <dbReference type="SMART" id="SM00761"/>
    </source>
</evidence>
<evidence type="ECO:0000256" key="4">
    <source>
        <dbReference type="SAM" id="MobiDB-lite"/>
    </source>
</evidence>
<dbReference type="InterPro" id="IPR036600">
    <property type="entry name" value="PAH_sf"/>
</dbReference>
<dbReference type="AlphaFoldDB" id="A0A1X2HIM7"/>
<evidence type="ECO:0000256" key="3">
    <source>
        <dbReference type="PROSITE-ProRule" id="PRU00810"/>
    </source>
</evidence>
<dbReference type="InterPro" id="IPR031693">
    <property type="entry name" value="Sin3_C"/>
</dbReference>
<evidence type="ECO:0000256" key="2">
    <source>
        <dbReference type="ARBA" id="ARBA00023242"/>
    </source>
</evidence>
<organism evidence="6 7">
    <name type="scientific">Syncephalastrum racemosum</name>
    <name type="common">Filamentous fungus</name>
    <dbReference type="NCBI Taxonomy" id="13706"/>
    <lineage>
        <taxon>Eukaryota</taxon>
        <taxon>Fungi</taxon>
        <taxon>Fungi incertae sedis</taxon>
        <taxon>Mucoromycota</taxon>
        <taxon>Mucoromycotina</taxon>
        <taxon>Mucoromycetes</taxon>
        <taxon>Mucorales</taxon>
        <taxon>Syncephalastraceae</taxon>
        <taxon>Syncephalastrum</taxon>
    </lineage>
</organism>
<comment type="caution">
    <text evidence="6">The sequence shown here is derived from an EMBL/GenBank/DDBJ whole genome shotgun (WGS) entry which is preliminary data.</text>
</comment>
<dbReference type="Gene3D" id="1.20.1160.11">
    <property type="entry name" value="Paired amphipathic helix"/>
    <property type="match status" value="3"/>
</dbReference>
<dbReference type="GO" id="GO:0003714">
    <property type="term" value="F:transcription corepressor activity"/>
    <property type="evidence" value="ECO:0007669"/>
    <property type="project" value="InterPro"/>
</dbReference>
<keyword evidence="7" id="KW-1185">Reference proteome</keyword>
<evidence type="ECO:0000256" key="1">
    <source>
        <dbReference type="ARBA" id="ARBA00004123"/>
    </source>
</evidence>
<gene>
    <name evidence="6" type="ORF">BCR43DRAFT_209863</name>
</gene>
<dbReference type="PANTHER" id="PTHR12346">
    <property type="entry name" value="SIN3B-RELATED"/>
    <property type="match status" value="1"/>
</dbReference>
<sequence length="906" mass="105239">MSSMTASSSDAMTQNDVQSAPPAHHALHPHDAMTYLEAVKSQFANHPDQYSAFVNLIKESKHEKLDVNDVLNSVTELFRDYPHLLEGFNAFLPAEYRYNETTLASRLKETAITDVDAALSFIHKLKSRFANKPHVHQDFVELLVSLQKELTPNEVHEKARFIVAGDAELLEELETFLPRSPSTLLGRRSMDETNDGEHDVKRQRIYDFNDSQPDVVTSVSSYVRQSSPAAVDIMSKPAPSDLPERMFPSDESAFFRNVRSLLRNTATNDAFLKLLNLYHQNIIDRDTLIIRSASFLQSDPYLYDHLKELVGYTSSEKPAVDAYITTEEPAYGPSYRTVAKSIDAPRCSGQDKHCASVLNNDYASHPTWASEAGGFVSSKKNQFEESMHRTEEERYLFDLLIESGLTAIGMLDRMSKDINALHPPRQADYQPPATWTSLYVVLRRVFTKIYDARRANEMIDMLHTNPSQAIPSMMKRLSAKIDDWKKEKRDRNEIWRRKEGENYYKALDYRAYAFKNHDKKLLSPKTLTEEIEALRRDQLAQEELALGPQLEFHFADPNVFIDMMILLSIFSEHQTVQSAELTQQMQTTFKEMLRMVEWTPSSSGRVRCLFANDHIYVFWRVFRLLYERLDTIKRAAIAYEEDPEMAQWENRSALDTTLETARVHGLDLDFRQGYYKIMLSLTERMFKHEVEHGKYEDCLRHIFGLQAYVLFTIDKLMFAFSHAVFMLTTDPASKRLIRLCQGQGEVTHDVMHREMQPYRHAAEEILADDDKTHLYRLLFTMPDRHERKLSIELLGSDDVRAIIQRHRDYLHAYLEDWDQDRKRDGRSLPNVGPVFLQRNHQPARNIYSRPGHRYKICRKTYRLFTVVGTEDALIRPRSDRRCRPHVTGQFSAWVEQQHQQSQGRPF</sequence>
<evidence type="ECO:0000313" key="6">
    <source>
        <dbReference type="EMBL" id="ORY98872.1"/>
    </source>
</evidence>
<feature type="domain" description="Histone deacetylase interacting" evidence="5">
    <location>
        <begin position="327"/>
        <end position="428"/>
    </location>
</feature>
<dbReference type="STRING" id="13706.A0A1X2HIM7"/>
<dbReference type="FunFam" id="1.20.1160.11:FF:000001">
    <property type="entry name" value="Paired amphipathic helix protein Sin3"/>
    <property type="match status" value="1"/>
</dbReference>
<dbReference type="InterPro" id="IPR039774">
    <property type="entry name" value="Sin3-like"/>
</dbReference>
<dbReference type="InterPro" id="IPR013194">
    <property type="entry name" value="HDAC_interact_dom"/>
</dbReference>
<dbReference type="Pfam" id="PF02671">
    <property type="entry name" value="PAH"/>
    <property type="match status" value="2"/>
</dbReference>
<dbReference type="Pfam" id="PF16879">
    <property type="entry name" value="Sin3a_C"/>
    <property type="match status" value="1"/>
</dbReference>
<evidence type="ECO:0000313" key="7">
    <source>
        <dbReference type="Proteomes" id="UP000242180"/>
    </source>
</evidence>
<dbReference type="EMBL" id="MCGN01000003">
    <property type="protein sequence ID" value="ORY98872.1"/>
    <property type="molecule type" value="Genomic_DNA"/>
</dbReference>
<dbReference type="PROSITE" id="PS51477">
    <property type="entry name" value="PAH"/>
    <property type="match status" value="2"/>
</dbReference>